<organism evidence="1 2">
    <name type="scientific">Petralouisia muris</name>
    <dbReference type="NCBI Taxonomy" id="3032872"/>
    <lineage>
        <taxon>Bacteria</taxon>
        <taxon>Bacillati</taxon>
        <taxon>Bacillota</taxon>
        <taxon>Clostridia</taxon>
        <taxon>Lachnospirales</taxon>
        <taxon>Lachnospiraceae</taxon>
        <taxon>Petralouisia</taxon>
    </lineage>
</organism>
<name>A0AC61RWS1_9FIRM</name>
<evidence type="ECO:0000313" key="1">
    <source>
        <dbReference type="EMBL" id="TGY96444.1"/>
    </source>
</evidence>
<reference evidence="1" key="1">
    <citation type="submission" date="2019-04" db="EMBL/GenBank/DDBJ databases">
        <title>Microbes associate with the intestines of laboratory mice.</title>
        <authorList>
            <person name="Navarre W."/>
            <person name="Wong E."/>
            <person name="Huang K."/>
            <person name="Tropini C."/>
            <person name="Ng K."/>
            <person name="Yu B."/>
        </authorList>
    </citation>
    <scope>NUCLEOTIDE SEQUENCE</scope>
    <source>
        <strain evidence="1">NM01_1-7b</strain>
    </source>
</reference>
<dbReference type="EMBL" id="SRYA01000016">
    <property type="protein sequence ID" value="TGY96444.1"/>
    <property type="molecule type" value="Genomic_DNA"/>
</dbReference>
<dbReference type="Proteomes" id="UP000304953">
    <property type="component" value="Unassembled WGS sequence"/>
</dbReference>
<keyword evidence="2" id="KW-1185">Reference proteome</keyword>
<comment type="caution">
    <text evidence="1">The sequence shown here is derived from an EMBL/GenBank/DDBJ whole genome shotgun (WGS) entry which is preliminary data.</text>
</comment>
<gene>
    <name evidence="1" type="ORF">E5329_09585</name>
</gene>
<evidence type="ECO:0000313" key="2">
    <source>
        <dbReference type="Proteomes" id="UP000304953"/>
    </source>
</evidence>
<accession>A0AC61RWS1</accession>
<proteinExistence type="predicted"/>
<sequence>MVQKPIKTAKTNGNWRKGGEGLEYENILFEMKKEHVALITVNRPKALNALNDDVLKELNQAFDEIEADKNILGLIITGAGRSFVAGADLAQLRDYGPEENRANAGLAQDTFTRLENLPLPTIAAVNGFALGGGNELAMSCDIRIASEKAKFGQPEASLGVPPCFGGTQRLPRLVGYGMAKEMIYTGRMVRAEEAKEIGLVNKVVEPEELLSAAEVMMDQIIGKSPRGIRYSKLILNETVDMSLAEGLEFEKNISAICYGLPDKKEGFHAFLEKRDPVYEMKRPE</sequence>
<protein>
    <submittedName>
        <fullName evidence="1">Enoyl-CoA hydratase/isomerase family protein</fullName>
    </submittedName>
</protein>